<dbReference type="Gene3D" id="1.20.120.330">
    <property type="entry name" value="Nucleotidyltransferases domain 2"/>
    <property type="match status" value="1"/>
</dbReference>
<dbReference type="RefSeq" id="WP_090997620.1">
    <property type="nucleotide sequence ID" value="NZ_FOPP01000013.1"/>
</dbReference>
<dbReference type="AlphaFoldDB" id="A0A1I3A980"/>
<evidence type="ECO:0000313" key="2">
    <source>
        <dbReference type="Proteomes" id="UP000199666"/>
    </source>
</evidence>
<dbReference type="Proteomes" id="UP000199666">
    <property type="component" value="Unassembled WGS sequence"/>
</dbReference>
<evidence type="ECO:0000313" key="1">
    <source>
        <dbReference type="EMBL" id="SFH46460.1"/>
    </source>
</evidence>
<gene>
    <name evidence="1" type="ORF">SAMN04489864_11387</name>
</gene>
<accession>A0A1I3A980</accession>
<sequence length="223" mass="25781">MNTPEFVASLMYIAYKDYTGARLLLNNNEILQGLTLASSSVEKYMKAYLLAIGKTPREVHLDRMKELKKQFGNSNIAVLDPLDKGFLRLLGKAYSYRYLNKKSEIEYIGCAINQVLAELDFTVNYFEDQIELYDPMTGKKKQTWYLRAFESNYPIVSQNNYLKQNISKKDFMELPTAMFSLRVNPGKKVGDQLILETIIPEQKFKYNGAIIENLEIRKKGMKP</sequence>
<dbReference type="OrthoDB" id="1338360at2"/>
<dbReference type="EMBL" id="FOPP01000013">
    <property type="protein sequence ID" value="SFH46460.1"/>
    <property type="molecule type" value="Genomic_DNA"/>
</dbReference>
<keyword evidence="2" id="KW-1185">Reference proteome</keyword>
<name>A0A1I3A980_9SPHI</name>
<dbReference type="SUPFAM" id="SSF81593">
    <property type="entry name" value="Nucleotidyltransferase substrate binding subunit/domain"/>
    <property type="match status" value="1"/>
</dbReference>
<organism evidence="1 2">
    <name type="scientific">Pedobacter insulae</name>
    <dbReference type="NCBI Taxonomy" id="414048"/>
    <lineage>
        <taxon>Bacteria</taxon>
        <taxon>Pseudomonadati</taxon>
        <taxon>Bacteroidota</taxon>
        <taxon>Sphingobacteriia</taxon>
        <taxon>Sphingobacteriales</taxon>
        <taxon>Sphingobacteriaceae</taxon>
        <taxon>Pedobacter</taxon>
    </lineage>
</organism>
<proteinExistence type="predicted"/>
<reference evidence="1 2" key="1">
    <citation type="submission" date="2016-10" db="EMBL/GenBank/DDBJ databases">
        <authorList>
            <person name="de Groot N.N."/>
        </authorList>
    </citation>
    <scope>NUCLEOTIDE SEQUENCE [LARGE SCALE GENOMIC DNA]</scope>
    <source>
        <strain evidence="1 2">DSM 18684</strain>
    </source>
</reference>
<protein>
    <submittedName>
        <fullName evidence="1">HEPN domain-containing protein</fullName>
    </submittedName>
</protein>